<organism evidence="2 3">
    <name type="scientific">Fusarium austroafricanum</name>
    <dbReference type="NCBI Taxonomy" id="2364996"/>
    <lineage>
        <taxon>Eukaryota</taxon>
        <taxon>Fungi</taxon>
        <taxon>Dikarya</taxon>
        <taxon>Ascomycota</taxon>
        <taxon>Pezizomycotina</taxon>
        <taxon>Sordariomycetes</taxon>
        <taxon>Hypocreomycetidae</taxon>
        <taxon>Hypocreales</taxon>
        <taxon>Nectriaceae</taxon>
        <taxon>Fusarium</taxon>
        <taxon>Fusarium concolor species complex</taxon>
    </lineage>
</organism>
<reference evidence="2" key="1">
    <citation type="submission" date="2020-01" db="EMBL/GenBank/DDBJ databases">
        <title>Identification and distribution of gene clusters putatively required for synthesis of sphingolipid metabolism inhibitors in phylogenetically diverse species of the filamentous fungus Fusarium.</title>
        <authorList>
            <person name="Kim H.-S."/>
            <person name="Busman M."/>
            <person name="Brown D.W."/>
            <person name="Divon H."/>
            <person name="Uhlig S."/>
            <person name="Proctor R.H."/>
        </authorList>
    </citation>
    <scope>NUCLEOTIDE SEQUENCE</scope>
    <source>
        <strain evidence="2">NRRL 53441</strain>
    </source>
</reference>
<evidence type="ECO:0000313" key="3">
    <source>
        <dbReference type="Proteomes" id="UP000605986"/>
    </source>
</evidence>
<dbReference type="Proteomes" id="UP000605986">
    <property type="component" value="Unassembled WGS sequence"/>
</dbReference>
<dbReference type="EMBL" id="JAADJG010000349">
    <property type="protein sequence ID" value="KAF4448260.1"/>
    <property type="molecule type" value="Genomic_DNA"/>
</dbReference>
<keyword evidence="3" id="KW-1185">Reference proteome</keyword>
<feature type="region of interest" description="Disordered" evidence="1">
    <location>
        <begin position="1"/>
        <end position="20"/>
    </location>
</feature>
<evidence type="ECO:0000313" key="2">
    <source>
        <dbReference type="EMBL" id="KAF4448260.1"/>
    </source>
</evidence>
<name>A0A8H4NUK3_9HYPO</name>
<comment type="caution">
    <text evidence="2">The sequence shown here is derived from an EMBL/GenBank/DDBJ whole genome shotgun (WGS) entry which is preliminary data.</text>
</comment>
<proteinExistence type="predicted"/>
<protein>
    <submittedName>
        <fullName evidence="2">Uncharacterized protein</fullName>
    </submittedName>
</protein>
<evidence type="ECO:0000256" key="1">
    <source>
        <dbReference type="SAM" id="MobiDB-lite"/>
    </source>
</evidence>
<dbReference type="AlphaFoldDB" id="A0A8H4NUK3"/>
<sequence>MSRSASPHLQGQKKKRTYNQDLPCKKQNVSCQRPLTLSDMRCDESFPLEFEDYISLEAAELTSITQSAPSDTTSSLSLDFSSEIRCELANDLFQVPGQMPTDPTYLSDSQPTQKLAHMLPSESVVSVPVTSCSTYSAIATTASESATETLTANTNTNTQITRAKAEPVAGT</sequence>
<accession>A0A8H4NUK3</accession>
<gene>
    <name evidence="2" type="ORF">F53441_8293</name>
</gene>